<feature type="transmembrane region" description="Helical" evidence="2">
    <location>
        <begin position="65"/>
        <end position="83"/>
    </location>
</feature>
<accession>A0A8J3N9G9</accession>
<feature type="transmembrane region" description="Helical" evidence="2">
    <location>
        <begin position="165"/>
        <end position="184"/>
    </location>
</feature>
<evidence type="ECO:0000313" key="4">
    <source>
        <dbReference type="Proteomes" id="UP000597444"/>
    </source>
</evidence>
<reference evidence="3" key="1">
    <citation type="submission" date="2020-10" db="EMBL/GenBank/DDBJ databases">
        <title>Taxonomic study of unclassified bacteria belonging to the class Ktedonobacteria.</title>
        <authorList>
            <person name="Yabe S."/>
            <person name="Wang C.M."/>
            <person name="Zheng Y."/>
            <person name="Sakai Y."/>
            <person name="Cavaletti L."/>
            <person name="Monciardini P."/>
            <person name="Donadio S."/>
        </authorList>
    </citation>
    <scope>NUCLEOTIDE SEQUENCE</scope>
    <source>
        <strain evidence="3">ID150040</strain>
    </source>
</reference>
<feature type="region of interest" description="Disordered" evidence="1">
    <location>
        <begin position="1"/>
        <end position="24"/>
    </location>
</feature>
<feature type="transmembrane region" description="Helical" evidence="2">
    <location>
        <begin position="114"/>
        <end position="133"/>
    </location>
</feature>
<keyword evidence="4" id="KW-1185">Reference proteome</keyword>
<keyword evidence="2" id="KW-1133">Transmembrane helix</keyword>
<keyword evidence="2" id="KW-0812">Transmembrane</keyword>
<feature type="transmembrane region" description="Helical" evidence="2">
    <location>
        <begin position="89"/>
        <end position="107"/>
    </location>
</feature>
<feature type="transmembrane region" description="Helical" evidence="2">
    <location>
        <begin position="139"/>
        <end position="158"/>
    </location>
</feature>
<protein>
    <submittedName>
        <fullName evidence="3">Uncharacterized protein</fullName>
    </submittedName>
</protein>
<dbReference type="Proteomes" id="UP000597444">
    <property type="component" value="Unassembled WGS sequence"/>
</dbReference>
<comment type="caution">
    <text evidence="3">The sequence shown here is derived from an EMBL/GenBank/DDBJ whole genome shotgun (WGS) entry which is preliminary data.</text>
</comment>
<proteinExistence type="predicted"/>
<evidence type="ECO:0000256" key="1">
    <source>
        <dbReference type="SAM" id="MobiDB-lite"/>
    </source>
</evidence>
<evidence type="ECO:0000313" key="3">
    <source>
        <dbReference type="EMBL" id="GHO99317.1"/>
    </source>
</evidence>
<dbReference type="AlphaFoldDB" id="A0A8J3N9G9"/>
<sequence length="349" mass="38158">MDRRPPFTGDLESTPTIPKWPKMNKPIKRDSALLQTWYQLTSPAAPGPSAPFQERDLFRRGRTGSQISIALFFMIIISFPAALAGVNTILIITLVANLLIVAFALVFNRLGMVNTAGVMVVLGVVAGPIANILTAPGGVNTSVLPIFTFLVLPLMCAVSFLAPGWVFVVAAGNCLFTLYALRFLPVSGELQQVLNTAFPVVVAPIILSQIIVSVVAFLWVQGAKQAILRADQAERVTELVMALAQRDHAIALQKTQLDASIRQIELVHEQVANGITTARVPLTQDNVLWSIGGKLNNLLTRFHRLQMQVNELQRVIASLQQSQEERQSRHKSKDTSSGTTSETKRYPST</sequence>
<keyword evidence="2" id="KW-0472">Membrane</keyword>
<dbReference type="EMBL" id="BNJK01000002">
    <property type="protein sequence ID" value="GHO99317.1"/>
    <property type="molecule type" value="Genomic_DNA"/>
</dbReference>
<dbReference type="RefSeq" id="WP_220209964.1">
    <property type="nucleotide sequence ID" value="NZ_BNJK01000002.1"/>
</dbReference>
<feature type="transmembrane region" description="Helical" evidence="2">
    <location>
        <begin position="196"/>
        <end position="220"/>
    </location>
</feature>
<organism evidence="3 4">
    <name type="scientific">Reticulibacter mediterranei</name>
    <dbReference type="NCBI Taxonomy" id="2778369"/>
    <lineage>
        <taxon>Bacteria</taxon>
        <taxon>Bacillati</taxon>
        <taxon>Chloroflexota</taxon>
        <taxon>Ktedonobacteria</taxon>
        <taxon>Ktedonobacterales</taxon>
        <taxon>Reticulibacteraceae</taxon>
        <taxon>Reticulibacter</taxon>
    </lineage>
</organism>
<gene>
    <name evidence="3" type="ORF">KSF_093650</name>
</gene>
<name>A0A8J3N9G9_9CHLR</name>
<evidence type="ECO:0000256" key="2">
    <source>
        <dbReference type="SAM" id="Phobius"/>
    </source>
</evidence>
<feature type="region of interest" description="Disordered" evidence="1">
    <location>
        <begin position="320"/>
        <end position="349"/>
    </location>
</feature>